<protein>
    <recommendedName>
        <fullName evidence="3">Type VII secretion system-associated protein</fullName>
    </recommendedName>
</protein>
<gene>
    <name evidence="1" type="ORF">GCM10010269_26560</name>
</gene>
<proteinExistence type="predicted"/>
<reference evidence="1" key="1">
    <citation type="journal article" date="2014" name="Int. J. Syst. Evol. Microbiol.">
        <title>Complete genome sequence of Corynebacterium casei LMG S-19264T (=DSM 44701T), isolated from a smear-ripened cheese.</title>
        <authorList>
            <consortium name="US DOE Joint Genome Institute (JGI-PGF)"/>
            <person name="Walter F."/>
            <person name="Albersmeier A."/>
            <person name="Kalinowski J."/>
            <person name="Ruckert C."/>
        </authorList>
    </citation>
    <scope>NUCLEOTIDE SEQUENCE</scope>
    <source>
        <strain evidence="1">JCM 4386</strain>
    </source>
</reference>
<evidence type="ECO:0008006" key="3">
    <source>
        <dbReference type="Google" id="ProtNLM"/>
    </source>
</evidence>
<dbReference type="AlphaFoldDB" id="A0A918L3A0"/>
<organism evidence="1 2">
    <name type="scientific">Streptomyces humidus</name>
    <dbReference type="NCBI Taxonomy" id="52259"/>
    <lineage>
        <taxon>Bacteria</taxon>
        <taxon>Bacillati</taxon>
        <taxon>Actinomycetota</taxon>
        <taxon>Actinomycetes</taxon>
        <taxon>Kitasatosporales</taxon>
        <taxon>Streptomycetaceae</taxon>
        <taxon>Streptomyces</taxon>
    </lineage>
</organism>
<accession>A0A918L3A0</accession>
<comment type="caution">
    <text evidence="1">The sequence shown here is derived from an EMBL/GenBank/DDBJ whole genome shotgun (WGS) entry which is preliminary data.</text>
</comment>
<keyword evidence="2" id="KW-1185">Reference proteome</keyword>
<dbReference type="InterPro" id="IPR049801">
    <property type="entry name" value="T7SS_assoc-like"/>
</dbReference>
<evidence type="ECO:0000313" key="1">
    <source>
        <dbReference type="EMBL" id="GGR86083.1"/>
    </source>
</evidence>
<dbReference type="NCBIfam" id="NF033533">
    <property type="entry name" value="lone7_assoc_B"/>
    <property type="match status" value="1"/>
</dbReference>
<reference evidence="1" key="2">
    <citation type="submission" date="2020-09" db="EMBL/GenBank/DDBJ databases">
        <authorList>
            <person name="Sun Q."/>
            <person name="Ohkuma M."/>
        </authorList>
    </citation>
    <scope>NUCLEOTIDE SEQUENCE</scope>
    <source>
        <strain evidence="1">JCM 4386</strain>
    </source>
</reference>
<name>A0A918L3A0_9ACTN</name>
<dbReference type="Proteomes" id="UP000606194">
    <property type="component" value="Unassembled WGS sequence"/>
</dbReference>
<sequence>MTDLDLTHLDAKELKRFIEEVAEFSKALKVIRADAPKSGTTLSVPSLSSLVEGRTTAETLNQNPVLAIGTMSGDELTHGKALVEGLTKAAQAVDKVLTAQQTLFKDIESNLQTTVDTLLRDQAASLAAVEGEKLLDVFSDIEADLADASSSRS</sequence>
<evidence type="ECO:0000313" key="2">
    <source>
        <dbReference type="Proteomes" id="UP000606194"/>
    </source>
</evidence>
<dbReference type="RefSeq" id="WP_190149421.1">
    <property type="nucleotide sequence ID" value="NZ_BMTL01000009.1"/>
</dbReference>
<dbReference type="EMBL" id="BMTL01000009">
    <property type="protein sequence ID" value="GGR86083.1"/>
    <property type="molecule type" value="Genomic_DNA"/>
</dbReference>